<dbReference type="EMBL" id="JAVDXX010000001">
    <property type="protein sequence ID" value="MDR7293235.1"/>
    <property type="molecule type" value="Genomic_DNA"/>
</dbReference>
<protein>
    <recommendedName>
        <fullName evidence="11">8-oxo-dGTP diphosphatase</fullName>
        <ecNumber evidence="11">3.6.1.55</ecNumber>
    </recommendedName>
</protein>
<proteinExistence type="inferred from homology"/>
<dbReference type="PROSITE" id="PS51462">
    <property type="entry name" value="NUDIX"/>
    <property type="match status" value="1"/>
</dbReference>
<feature type="domain" description="Nudix hydrolase" evidence="13">
    <location>
        <begin position="10"/>
        <end position="155"/>
    </location>
</feature>
<comment type="caution">
    <text evidence="14">The sequence shown here is derived from an EMBL/GenBank/DDBJ whole genome shotgun (WGS) entry which is preliminary data.</text>
</comment>
<dbReference type="InterPro" id="IPR020476">
    <property type="entry name" value="Nudix_hydrolase"/>
</dbReference>
<dbReference type="PANTHER" id="PTHR47707">
    <property type="entry name" value="8-OXO-DGTP DIPHOSPHATASE"/>
    <property type="match status" value="1"/>
</dbReference>
<dbReference type="GO" id="GO:0035539">
    <property type="term" value="F:8-oxo-7,8-dihydrodeoxyguanosine triphosphate pyrophosphatase activity"/>
    <property type="evidence" value="ECO:0007669"/>
    <property type="project" value="UniProtKB-EC"/>
</dbReference>
<dbReference type="Pfam" id="PF00293">
    <property type="entry name" value="NUDIX"/>
    <property type="match status" value="1"/>
</dbReference>
<evidence type="ECO:0000256" key="6">
    <source>
        <dbReference type="ARBA" id="ARBA00022763"/>
    </source>
</evidence>
<dbReference type="Proteomes" id="UP001180715">
    <property type="component" value="Unassembled WGS sequence"/>
</dbReference>
<comment type="cofactor">
    <cofactor evidence="1">
        <name>Mg(2+)</name>
        <dbReference type="ChEBI" id="CHEBI:18420"/>
    </cofactor>
</comment>
<evidence type="ECO:0000256" key="9">
    <source>
        <dbReference type="ARBA" id="ARBA00023204"/>
    </source>
</evidence>
<evidence type="ECO:0000259" key="13">
    <source>
        <dbReference type="PROSITE" id="PS51462"/>
    </source>
</evidence>
<comment type="similarity">
    <text evidence="2 12">Belongs to the Nudix hydrolase family.</text>
</comment>
<evidence type="ECO:0000256" key="8">
    <source>
        <dbReference type="ARBA" id="ARBA00022842"/>
    </source>
</evidence>
<evidence type="ECO:0000256" key="2">
    <source>
        <dbReference type="ARBA" id="ARBA00005582"/>
    </source>
</evidence>
<keyword evidence="5" id="KW-0479">Metal-binding</keyword>
<sequence length="167" mass="17904">MSAQNGAVGSAGQVVGLAIVDDLVDARRVLAAQRAYPESLRGLWEFPGGKAQEGEGPLEALEREISEELGYTFRAGQEVVPPAGYAGWPLDNGMTMRVWTGVLLDADGGVLKPAEVTTGTQPEGADHLELRWLILDQNTEEAVEWIPADKPIVRALVETTGCMPTFC</sequence>
<keyword evidence="7 12" id="KW-0378">Hydrolase</keyword>
<evidence type="ECO:0000256" key="11">
    <source>
        <dbReference type="ARBA" id="ARBA00038905"/>
    </source>
</evidence>
<reference evidence="14" key="1">
    <citation type="submission" date="2023-07" db="EMBL/GenBank/DDBJ databases">
        <title>Sequencing the genomes of 1000 actinobacteria strains.</title>
        <authorList>
            <person name="Klenk H.-P."/>
        </authorList>
    </citation>
    <scope>NUCLEOTIDE SEQUENCE</scope>
    <source>
        <strain evidence="14">DSM 13068</strain>
    </source>
</reference>
<gene>
    <name evidence="14" type="ORF">J2S67_000503</name>
</gene>
<name>A0ABU1YZN1_9MICC</name>
<keyword evidence="8" id="KW-0460">Magnesium</keyword>
<keyword evidence="15" id="KW-1185">Reference proteome</keyword>
<dbReference type="InterPro" id="IPR000086">
    <property type="entry name" value="NUDIX_hydrolase_dom"/>
</dbReference>
<keyword evidence="9" id="KW-0234">DNA repair</keyword>
<comment type="catalytic activity">
    <reaction evidence="10">
        <text>8-oxo-dGTP + H2O = 8-oxo-dGMP + diphosphate + H(+)</text>
        <dbReference type="Rhea" id="RHEA:31575"/>
        <dbReference type="ChEBI" id="CHEBI:15377"/>
        <dbReference type="ChEBI" id="CHEBI:15378"/>
        <dbReference type="ChEBI" id="CHEBI:33019"/>
        <dbReference type="ChEBI" id="CHEBI:63224"/>
        <dbReference type="ChEBI" id="CHEBI:77896"/>
        <dbReference type="EC" id="3.6.1.55"/>
    </reaction>
</comment>
<dbReference type="PRINTS" id="PR00502">
    <property type="entry name" value="NUDIXFAMILY"/>
</dbReference>
<dbReference type="InterPro" id="IPR020084">
    <property type="entry name" value="NUDIX_hydrolase_CS"/>
</dbReference>
<dbReference type="PROSITE" id="PS00893">
    <property type="entry name" value="NUDIX_BOX"/>
    <property type="match status" value="1"/>
</dbReference>
<dbReference type="PANTHER" id="PTHR47707:SF1">
    <property type="entry name" value="NUDIX HYDROLASE FAMILY PROTEIN"/>
    <property type="match status" value="1"/>
</dbReference>
<evidence type="ECO:0000256" key="3">
    <source>
        <dbReference type="ARBA" id="ARBA00022457"/>
    </source>
</evidence>
<evidence type="ECO:0000256" key="12">
    <source>
        <dbReference type="RuleBase" id="RU003476"/>
    </source>
</evidence>
<evidence type="ECO:0000256" key="7">
    <source>
        <dbReference type="ARBA" id="ARBA00022801"/>
    </source>
</evidence>
<accession>A0ABU1YZN1</accession>
<keyword evidence="3" id="KW-0515">Mutator protein</keyword>
<evidence type="ECO:0000313" key="14">
    <source>
        <dbReference type="EMBL" id="MDR7293235.1"/>
    </source>
</evidence>
<keyword evidence="4" id="KW-0235">DNA replication</keyword>
<evidence type="ECO:0000256" key="10">
    <source>
        <dbReference type="ARBA" id="ARBA00035861"/>
    </source>
</evidence>
<dbReference type="InterPro" id="IPR047127">
    <property type="entry name" value="MutT-like"/>
</dbReference>
<organism evidence="14 15">
    <name type="scientific">Pseudoglutamicibacter albus</name>
    <dbReference type="NCBI Taxonomy" id="98671"/>
    <lineage>
        <taxon>Bacteria</taxon>
        <taxon>Bacillati</taxon>
        <taxon>Actinomycetota</taxon>
        <taxon>Actinomycetes</taxon>
        <taxon>Micrococcales</taxon>
        <taxon>Micrococcaceae</taxon>
        <taxon>Pseudoglutamicibacter</taxon>
    </lineage>
</organism>
<evidence type="ECO:0000256" key="4">
    <source>
        <dbReference type="ARBA" id="ARBA00022705"/>
    </source>
</evidence>
<dbReference type="EC" id="3.6.1.55" evidence="11"/>
<evidence type="ECO:0000256" key="1">
    <source>
        <dbReference type="ARBA" id="ARBA00001946"/>
    </source>
</evidence>
<evidence type="ECO:0000313" key="15">
    <source>
        <dbReference type="Proteomes" id="UP001180715"/>
    </source>
</evidence>
<keyword evidence="6" id="KW-0227">DNA damage</keyword>
<evidence type="ECO:0000256" key="5">
    <source>
        <dbReference type="ARBA" id="ARBA00022723"/>
    </source>
</evidence>
<dbReference type="Gene3D" id="3.90.79.10">
    <property type="entry name" value="Nucleoside Triphosphate Pyrophosphohydrolase"/>
    <property type="match status" value="1"/>
</dbReference>
<dbReference type="SUPFAM" id="SSF55811">
    <property type="entry name" value="Nudix"/>
    <property type="match status" value="1"/>
</dbReference>
<dbReference type="RefSeq" id="WP_310246002.1">
    <property type="nucleotide sequence ID" value="NZ_JAVDXX010000001.1"/>
</dbReference>
<dbReference type="InterPro" id="IPR015797">
    <property type="entry name" value="NUDIX_hydrolase-like_dom_sf"/>
</dbReference>